<feature type="domain" description="AB hydrolase-1" evidence="2">
    <location>
        <begin position="27"/>
        <end position="104"/>
    </location>
</feature>
<organism evidence="3 4">
    <name type="scientific">Nitratiruptor tergarcus DSM 16512</name>
    <dbReference type="NCBI Taxonomy" id="1069081"/>
    <lineage>
        <taxon>Bacteria</taxon>
        <taxon>Pseudomonadati</taxon>
        <taxon>Campylobacterota</taxon>
        <taxon>Epsilonproteobacteria</taxon>
        <taxon>Nautiliales</taxon>
        <taxon>Nitratiruptoraceae</taxon>
        <taxon>Nitratiruptor</taxon>
    </lineage>
</organism>
<dbReference type="InterPro" id="IPR000073">
    <property type="entry name" value="AB_hydrolase_1"/>
</dbReference>
<gene>
    <name evidence="3" type="ORF">SAMN05660197_1700</name>
</gene>
<name>A0A1W1WU78_9BACT</name>
<dbReference type="AlphaFoldDB" id="A0A1W1WU78"/>
<dbReference type="Gene3D" id="3.40.50.1820">
    <property type="entry name" value="alpha/beta hydrolase"/>
    <property type="match status" value="1"/>
</dbReference>
<evidence type="ECO:0000256" key="1">
    <source>
        <dbReference type="ARBA" id="ARBA00022801"/>
    </source>
</evidence>
<evidence type="ECO:0000259" key="2">
    <source>
        <dbReference type="Pfam" id="PF00561"/>
    </source>
</evidence>
<dbReference type="GO" id="GO:0016787">
    <property type="term" value="F:hydrolase activity"/>
    <property type="evidence" value="ECO:0007669"/>
    <property type="project" value="UniProtKB-KW"/>
</dbReference>
<evidence type="ECO:0000313" key="4">
    <source>
        <dbReference type="Proteomes" id="UP000192602"/>
    </source>
</evidence>
<keyword evidence="1" id="KW-0378">Hydrolase</keyword>
<reference evidence="4" key="1">
    <citation type="submission" date="2017-04" db="EMBL/GenBank/DDBJ databases">
        <authorList>
            <person name="Varghese N."/>
            <person name="Submissions S."/>
        </authorList>
    </citation>
    <scope>NUCLEOTIDE SEQUENCE [LARGE SCALE GENOMIC DNA]</scope>
    <source>
        <strain evidence="4">DSM 16512</strain>
    </source>
</reference>
<dbReference type="RefSeq" id="WP_084276175.1">
    <property type="nucleotide sequence ID" value="NZ_AP026671.1"/>
</dbReference>
<dbReference type="EMBL" id="FWWZ01000001">
    <property type="protein sequence ID" value="SMC09878.1"/>
    <property type="molecule type" value="Genomic_DNA"/>
</dbReference>
<dbReference type="STRING" id="1069081.SAMN05660197_1700"/>
<dbReference type="PANTHER" id="PTHR43798">
    <property type="entry name" value="MONOACYLGLYCEROL LIPASE"/>
    <property type="match status" value="1"/>
</dbReference>
<dbReference type="SUPFAM" id="SSF53474">
    <property type="entry name" value="alpha/beta-Hydrolases"/>
    <property type="match status" value="1"/>
</dbReference>
<dbReference type="InterPro" id="IPR050266">
    <property type="entry name" value="AB_hydrolase_sf"/>
</dbReference>
<dbReference type="Pfam" id="PF00561">
    <property type="entry name" value="Abhydrolase_1"/>
    <property type="match status" value="1"/>
</dbReference>
<sequence>MAQREVRYQDRDFSISYTIEGEGEAAIILHGWGSNKEIMQSAFKGCDEFRKIYIDLPGFGKSSNDYILTTADYAQIVEIFLDSLNIPKNIVIGHSFGGKVATLLKPKMLVLLSSAGIVEPKPLYIRAKIALFKLLKPFGIGKLRNLFVAQDAKGMSQNMYETFKNVVNEDFRSSFASFNGKALIFWGKDDKATSLQSGKEIAKLIKNSSFYPLQGDHYFFLHQAPFICQTIKEEYEKL</sequence>
<accession>A0A1W1WU78</accession>
<proteinExistence type="predicted"/>
<dbReference type="OrthoDB" id="9808398at2"/>
<keyword evidence="4" id="KW-1185">Reference proteome</keyword>
<dbReference type="InterPro" id="IPR029058">
    <property type="entry name" value="AB_hydrolase_fold"/>
</dbReference>
<dbReference type="PANTHER" id="PTHR43798:SF31">
    <property type="entry name" value="AB HYDROLASE SUPERFAMILY PROTEIN YCLE"/>
    <property type="match status" value="1"/>
</dbReference>
<protein>
    <submittedName>
        <fullName evidence="3">Pimeloyl-ACP methyl ester carboxylesterase</fullName>
    </submittedName>
</protein>
<dbReference type="PRINTS" id="PR00111">
    <property type="entry name" value="ABHYDROLASE"/>
</dbReference>
<evidence type="ECO:0000313" key="3">
    <source>
        <dbReference type="EMBL" id="SMC09878.1"/>
    </source>
</evidence>
<dbReference type="Proteomes" id="UP000192602">
    <property type="component" value="Unassembled WGS sequence"/>
</dbReference>
<dbReference type="GO" id="GO:0016020">
    <property type="term" value="C:membrane"/>
    <property type="evidence" value="ECO:0007669"/>
    <property type="project" value="TreeGrafter"/>
</dbReference>